<dbReference type="OrthoDB" id="2399047at2759"/>
<evidence type="ECO:0000313" key="1">
    <source>
        <dbReference type="EMBL" id="RIB30864.1"/>
    </source>
</evidence>
<reference evidence="1 2" key="1">
    <citation type="submission" date="2018-06" db="EMBL/GenBank/DDBJ databases">
        <title>Comparative genomics reveals the genomic features of Rhizophagus irregularis, R. cerebriforme, R. diaphanum and Gigaspora rosea, and their symbiotic lifestyle signature.</title>
        <authorList>
            <person name="Morin E."/>
            <person name="San Clemente H."/>
            <person name="Chen E.C.H."/>
            <person name="De La Providencia I."/>
            <person name="Hainaut M."/>
            <person name="Kuo A."/>
            <person name="Kohler A."/>
            <person name="Murat C."/>
            <person name="Tang N."/>
            <person name="Roy S."/>
            <person name="Loubradou J."/>
            <person name="Henrissat B."/>
            <person name="Grigoriev I.V."/>
            <person name="Corradi N."/>
            <person name="Roux C."/>
            <person name="Martin F.M."/>
        </authorList>
    </citation>
    <scope>NUCLEOTIDE SEQUENCE [LARGE SCALE GENOMIC DNA]</scope>
    <source>
        <strain evidence="1 2">DAOM 194757</strain>
    </source>
</reference>
<name>A0A397W831_9GLOM</name>
<dbReference type="EMBL" id="QKWP01000003">
    <property type="protein sequence ID" value="RIB30864.1"/>
    <property type="molecule type" value="Genomic_DNA"/>
</dbReference>
<proteinExistence type="predicted"/>
<dbReference type="AlphaFoldDB" id="A0A397W831"/>
<evidence type="ECO:0000313" key="2">
    <source>
        <dbReference type="Proteomes" id="UP000266673"/>
    </source>
</evidence>
<gene>
    <name evidence="1" type="ORF">C2G38_965565</name>
</gene>
<accession>A0A397W831</accession>
<dbReference type="Proteomes" id="UP000266673">
    <property type="component" value="Unassembled WGS sequence"/>
</dbReference>
<comment type="caution">
    <text evidence="1">The sequence shown here is derived from an EMBL/GenBank/DDBJ whole genome shotgun (WGS) entry which is preliminary data.</text>
</comment>
<organism evidence="1 2">
    <name type="scientific">Gigaspora rosea</name>
    <dbReference type="NCBI Taxonomy" id="44941"/>
    <lineage>
        <taxon>Eukaryota</taxon>
        <taxon>Fungi</taxon>
        <taxon>Fungi incertae sedis</taxon>
        <taxon>Mucoromycota</taxon>
        <taxon>Glomeromycotina</taxon>
        <taxon>Glomeromycetes</taxon>
        <taxon>Diversisporales</taxon>
        <taxon>Gigasporaceae</taxon>
        <taxon>Gigaspora</taxon>
    </lineage>
</organism>
<sequence length="729" mass="83305">MKPLIINQSEVNISYFSPKNNTDSAMWKFSIGGNIDNMTVTLNYNDEKHKIEATLIPVISKKLEDIIELLVEKPEVSDNSMYYEICDSEVKSIELIIKIDEDSMYIEYFSTELKKTLSYGEFVLDNLLFIYKKMINNDNPNQETPPRKKYILESVISRKKDGHEVSVKMKIDCSKNIVEASITSVQNTISLSNIFKFVVGFQYNLSDTLPKLSNLPDFDNIEITKEFSIKILIKPFKIIEFNISAEKRDAYYDILEIPSIRLQPIGISFNYVYDHDRQKEKFEGTLYGTFLLNDGTNLRLKFASSKTNGEDVFIANMQIITNESTVHFSSFIDTLLGGGNEWSNKTPKELRSPKFIVESHLKPIVFDQSELILSTDTEAYLYINLTDKSVALYATIESFGNALLLVKKLNRNPSTDIMESHSNESKLEYLLTLKTPNDFTFEDLFKSTEIADNIDAILPLTQGNIVLVSYQDVTFESVKNDLNGIIKELNDILNPDDEISKDKNQIKFEDILSIKLPDRKDIYKPILLQGANIYAYLDYTKSHSTLLENFCLISKLISISPKILVELSLGTDLLSNSEFRASIENLELDKGLNFEEISFSYIPYIPENKKPIHKLIISGNLKFEKLLSTKFDIKGSLIVSEKESLFEVESMSESIKNPFGKMIGISIKAIIFKMKFKYDNKKVQSSYSLKGKVSFYSENPDMEIILEANILFVNGIPRVCSVNIDQKFN</sequence>
<keyword evidence="2" id="KW-1185">Reference proteome</keyword>
<protein>
    <submittedName>
        <fullName evidence="1">Uncharacterized protein</fullName>
    </submittedName>
</protein>